<organism evidence="1 2">
    <name type="scientific">Mycobacterium malmoense</name>
    <dbReference type="NCBI Taxonomy" id="1780"/>
    <lineage>
        <taxon>Bacteria</taxon>
        <taxon>Bacillati</taxon>
        <taxon>Actinomycetota</taxon>
        <taxon>Actinomycetes</taxon>
        <taxon>Mycobacteriales</taxon>
        <taxon>Mycobacteriaceae</taxon>
        <taxon>Mycobacterium</taxon>
    </lineage>
</organism>
<gene>
    <name evidence="1" type="ORF">BST29_06845</name>
</gene>
<protein>
    <recommendedName>
        <fullName evidence="3">Antitoxin</fullName>
    </recommendedName>
</protein>
<dbReference type="EMBL" id="MVHV01000005">
    <property type="protein sequence ID" value="ORA84209.1"/>
    <property type="molecule type" value="Genomic_DNA"/>
</dbReference>
<reference evidence="1 2" key="1">
    <citation type="submission" date="2017-02" db="EMBL/GenBank/DDBJ databases">
        <title>The new phylogeny of genus Mycobacterium.</title>
        <authorList>
            <person name="Tortoli E."/>
            <person name="Trovato A."/>
            <person name="Cirillo D.M."/>
        </authorList>
    </citation>
    <scope>NUCLEOTIDE SEQUENCE [LARGE SCALE GENOMIC DNA]</scope>
    <source>
        <strain evidence="1 2">IP1130001</strain>
    </source>
</reference>
<dbReference type="RefSeq" id="WP_083010021.1">
    <property type="nucleotide sequence ID" value="NZ_CP080999.1"/>
</dbReference>
<comment type="caution">
    <text evidence="1">The sequence shown here is derived from an EMBL/GenBank/DDBJ whole genome shotgun (WGS) entry which is preliminary data.</text>
</comment>
<proteinExistence type="predicted"/>
<sequence>MTELQVLREVSASMAAVISYESESEIVESDADSRLHLTAREPHQKYVRIVEENGTIRLVPLDQLHESERAILLNPQLYADTRAGLQEFSRGERVSSDWLLSDE</sequence>
<dbReference type="Proteomes" id="UP000243140">
    <property type="component" value="Unassembled WGS sequence"/>
</dbReference>
<evidence type="ECO:0000313" key="2">
    <source>
        <dbReference type="Proteomes" id="UP000243140"/>
    </source>
</evidence>
<evidence type="ECO:0000313" key="1">
    <source>
        <dbReference type="EMBL" id="ORA84209.1"/>
    </source>
</evidence>
<evidence type="ECO:0008006" key="3">
    <source>
        <dbReference type="Google" id="ProtNLM"/>
    </source>
</evidence>
<accession>A0ABX3SUS7</accession>
<keyword evidence="2" id="KW-1185">Reference proteome</keyword>
<name>A0ABX3SUS7_MYCMA</name>